<evidence type="ECO:0000256" key="12">
    <source>
        <dbReference type="ARBA" id="ARBA00070128"/>
    </source>
</evidence>
<keyword evidence="6" id="KW-0347">Helicase</keyword>
<protein>
    <recommendedName>
        <fullName evidence="12 13">Transcription-repair-coupling factor</fullName>
        <shortName evidence="13">TRCF</shortName>
        <ecNumber evidence="13">3.6.4.-</ecNumber>
    </recommendedName>
</protein>
<organism evidence="16 17">
    <name type="scientific">Congzhengia minquanensis</name>
    <dbReference type="NCBI Taxonomy" id="2763657"/>
    <lineage>
        <taxon>Bacteria</taxon>
        <taxon>Bacillati</taxon>
        <taxon>Bacillota</taxon>
        <taxon>Clostridia</taxon>
        <taxon>Eubacteriales</taxon>
        <taxon>Oscillospiraceae</taxon>
        <taxon>Congzhengia</taxon>
    </lineage>
</organism>
<dbReference type="HAMAP" id="MF_00969">
    <property type="entry name" value="TRCF"/>
    <property type="match status" value="1"/>
</dbReference>
<dbReference type="Gene3D" id="2.40.10.170">
    <property type="match status" value="1"/>
</dbReference>
<keyword evidence="5 13" id="KW-0378">Hydrolase</keyword>
<evidence type="ECO:0000256" key="10">
    <source>
        <dbReference type="ARBA" id="ARBA00061104"/>
    </source>
</evidence>
<comment type="caution">
    <text evidence="16">The sequence shown here is derived from an EMBL/GenBank/DDBJ whole genome shotgun (WGS) entry which is preliminary data.</text>
</comment>
<reference evidence="16" key="1">
    <citation type="submission" date="2020-08" db="EMBL/GenBank/DDBJ databases">
        <title>Genome public.</title>
        <authorList>
            <person name="Liu C."/>
            <person name="Sun Q."/>
        </authorList>
    </citation>
    <scope>NUCLEOTIDE SEQUENCE</scope>
    <source>
        <strain evidence="16">H8</strain>
    </source>
</reference>
<dbReference type="Gene3D" id="3.90.1150.50">
    <property type="entry name" value="Transcription-repair-coupling factor, D7 domain"/>
    <property type="match status" value="1"/>
</dbReference>
<dbReference type="InterPro" id="IPR047112">
    <property type="entry name" value="RecG/Mfd"/>
</dbReference>
<evidence type="ECO:0000256" key="7">
    <source>
        <dbReference type="ARBA" id="ARBA00022840"/>
    </source>
</evidence>
<dbReference type="PROSITE" id="PS51192">
    <property type="entry name" value="HELICASE_ATP_BIND_1"/>
    <property type="match status" value="1"/>
</dbReference>
<dbReference type="InterPro" id="IPR004576">
    <property type="entry name" value="Mfd"/>
</dbReference>
<evidence type="ECO:0000256" key="4">
    <source>
        <dbReference type="ARBA" id="ARBA00022763"/>
    </source>
</evidence>
<sequence>MNVFLDAAKKLCGFSDIGRLSGKEAVNVVGLNAPAKAHFAAMLCKEFGRQGIFITDSDYTAKKIAEDFLFYFPDGAYFYPSKELEFFKADAKSHELQNKRLEIIEKLAGGAKNSVTVMSIDAALQFTVDIAAYRESALVVAVGDELLVTEISKKLTNMGYTREDMVEGKGQFSVRGGIIDVFPPSAENPFRIELFGDEVDSIRTFDVFTQVSVENIEHAKIGPADESFRSKNADTCVLEYFEDDAFVFFNEPQAISERVEGLNWDIEETVKALAEKDKHFQFQEKYIHNYYDVLHELLKHPFVGLLELPRSTQDYHPKAEVHINAGEIGKAPTERDKFYEELNEWLKTYTVVFSVDKDRQAALEGDLAAAGFSAVNAEHGQAVAGKINLMPGGLKKGFYYEEAKVAFFGEEEIFGRSPKRRLKRKKMDSASRIRDFNDLNIGDYVVHRTHGIGQYMGLDTLEVEGKRHDYLKVKYNGDDFLYVPTDQLDLLQKYVGKDGVVRLNKMGGADFARQKKKVKESTEELAKELVALYSARQNAKGFAFSPDSEWQKTFEEEFPYVETDDQLRSIAEVKQDMESVRPMDRLLCGDVGYGKTEVALRAAFKAVMDSKQVAILAPTTVLVMQHFNTFTNRMKKFPVKVAELSRFKTKKEQAQIVKQLKSGEIDIVIGTHRLLAKDIEFKSLGLLVVDEEQRFGVKHKERIKEMKHNVDVLTLSATPIPRTLHMSMINIRDMSVLTEPPENRFPVRTVVMEQNDAVTNDAIRRELSRGGQVYYIHNRISSIDSVARKLQKAFPDAKISVAHGAMEEEPLEEIMMEMLEGEIDILVCTTIIETGLDIQNVNTIIIEDANRMGLSQLYQLKGRVGRTNRRAFAYLLYRPDRVLNENATKRLRAIKEFTEFGSGFKIAMRDLEIRGAGNILGAQQHGHMDTVGYDMYCELLSQSVSELSGIPQEEDWQPAVDINVEAYIPPSYIKNHAQRLDIYKKIASIESDGDKLDVEGEICDRFGDMPVSVAALVAVAEVKYMAKNCGLSEITVKDDSILCYFKTQMDLEAIAGLVSEFGSKFFVSAGTKPYMVLKIDRKKEENLLLSVKNLLQKYKKLLHSNVK</sequence>
<dbReference type="InterPro" id="IPR037235">
    <property type="entry name" value="TRCF-like_C_D7"/>
</dbReference>
<dbReference type="Pfam" id="PF00271">
    <property type="entry name" value="Helicase_C"/>
    <property type="match status" value="1"/>
</dbReference>
<evidence type="ECO:0000313" key="16">
    <source>
        <dbReference type="EMBL" id="MBC8539878.1"/>
    </source>
</evidence>
<evidence type="ECO:0000256" key="9">
    <source>
        <dbReference type="ARBA" id="ARBA00023204"/>
    </source>
</evidence>
<feature type="domain" description="Helicase ATP-binding" evidence="14">
    <location>
        <begin position="576"/>
        <end position="737"/>
    </location>
</feature>
<comment type="similarity">
    <text evidence="10 13">In the N-terminal section; belongs to the UvrB family.</text>
</comment>
<dbReference type="SUPFAM" id="SSF143517">
    <property type="entry name" value="TRCF domain-like"/>
    <property type="match status" value="1"/>
</dbReference>
<dbReference type="SMART" id="SM01058">
    <property type="entry name" value="CarD_TRCF"/>
    <property type="match status" value="1"/>
</dbReference>
<dbReference type="CDD" id="cd17991">
    <property type="entry name" value="DEXHc_TRCF"/>
    <property type="match status" value="1"/>
</dbReference>
<dbReference type="InterPro" id="IPR003711">
    <property type="entry name" value="CarD-like/TRCF_RID"/>
</dbReference>
<dbReference type="InterPro" id="IPR027417">
    <property type="entry name" value="P-loop_NTPase"/>
</dbReference>
<dbReference type="EC" id="3.6.4.-" evidence="13"/>
<dbReference type="NCBIfam" id="TIGR00580">
    <property type="entry name" value="mfd"/>
    <property type="match status" value="1"/>
</dbReference>
<dbReference type="FunFam" id="3.40.50.300:FF:000546">
    <property type="entry name" value="Transcription-repair-coupling factor"/>
    <property type="match status" value="1"/>
</dbReference>
<evidence type="ECO:0000256" key="3">
    <source>
        <dbReference type="ARBA" id="ARBA00022741"/>
    </source>
</evidence>
<dbReference type="GO" id="GO:0003678">
    <property type="term" value="F:DNA helicase activity"/>
    <property type="evidence" value="ECO:0007669"/>
    <property type="project" value="TreeGrafter"/>
</dbReference>
<feature type="domain" description="Helicase C-terminal" evidence="15">
    <location>
        <begin position="762"/>
        <end position="912"/>
    </location>
</feature>
<keyword evidence="7 13" id="KW-0067">ATP-binding</keyword>
<dbReference type="InterPro" id="IPR001650">
    <property type="entry name" value="Helicase_C-like"/>
</dbReference>
<dbReference type="InterPro" id="IPR036101">
    <property type="entry name" value="CarD-like/TRCF_RID_sf"/>
</dbReference>
<dbReference type="InterPro" id="IPR005118">
    <property type="entry name" value="TRCF_C"/>
</dbReference>
<evidence type="ECO:0000256" key="2">
    <source>
        <dbReference type="ARBA" id="ARBA00022490"/>
    </source>
</evidence>
<keyword evidence="8 13" id="KW-0238">DNA-binding</keyword>
<dbReference type="GO" id="GO:0006355">
    <property type="term" value="P:regulation of DNA-templated transcription"/>
    <property type="evidence" value="ECO:0007669"/>
    <property type="project" value="UniProtKB-UniRule"/>
</dbReference>
<comment type="similarity">
    <text evidence="11 13">In the C-terminal section; belongs to the helicase family. RecG subfamily.</text>
</comment>
<dbReference type="GO" id="GO:0005737">
    <property type="term" value="C:cytoplasm"/>
    <property type="evidence" value="ECO:0007669"/>
    <property type="project" value="UniProtKB-SubCell"/>
</dbReference>
<evidence type="ECO:0000256" key="11">
    <source>
        <dbReference type="ARBA" id="ARBA00061399"/>
    </source>
</evidence>
<dbReference type="PANTHER" id="PTHR47964">
    <property type="entry name" value="ATP-DEPENDENT DNA HELICASE HOMOLOG RECG, CHLOROPLASTIC"/>
    <property type="match status" value="1"/>
</dbReference>
<dbReference type="GO" id="GO:0016787">
    <property type="term" value="F:hydrolase activity"/>
    <property type="evidence" value="ECO:0007669"/>
    <property type="project" value="UniProtKB-KW"/>
</dbReference>
<keyword evidence="3 13" id="KW-0547">Nucleotide-binding</keyword>
<comment type="subcellular location">
    <subcellularLocation>
        <location evidence="1 13">Cytoplasm</location>
    </subcellularLocation>
</comment>
<name>A0A926DKT3_9FIRM</name>
<dbReference type="GO" id="GO:0005524">
    <property type="term" value="F:ATP binding"/>
    <property type="evidence" value="ECO:0007669"/>
    <property type="project" value="UniProtKB-UniRule"/>
</dbReference>
<dbReference type="Gene3D" id="3.30.2060.10">
    <property type="entry name" value="Penicillin-binding protein 1b domain"/>
    <property type="match status" value="1"/>
</dbReference>
<dbReference type="SUPFAM" id="SSF52540">
    <property type="entry name" value="P-loop containing nucleoside triphosphate hydrolases"/>
    <property type="match status" value="4"/>
</dbReference>
<keyword evidence="2 13" id="KW-0963">Cytoplasm</keyword>
<dbReference type="Pfam" id="PF03461">
    <property type="entry name" value="TRCF"/>
    <property type="match status" value="1"/>
</dbReference>
<dbReference type="InterPro" id="IPR014001">
    <property type="entry name" value="Helicase_ATP-bd"/>
</dbReference>
<keyword evidence="4 13" id="KW-0227">DNA damage</keyword>
<dbReference type="SUPFAM" id="SSF141259">
    <property type="entry name" value="CarD-like"/>
    <property type="match status" value="1"/>
</dbReference>
<dbReference type="Pfam" id="PF02559">
    <property type="entry name" value="CarD_TRCF_RID"/>
    <property type="match status" value="1"/>
</dbReference>
<proteinExistence type="inferred from homology"/>
<gene>
    <name evidence="13 16" type="primary">mfd</name>
    <name evidence="16" type="ORF">H8698_02670</name>
</gene>
<evidence type="ECO:0000259" key="14">
    <source>
        <dbReference type="PROSITE" id="PS51192"/>
    </source>
</evidence>
<dbReference type="SMART" id="SM00487">
    <property type="entry name" value="DEXDc"/>
    <property type="match status" value="1"/>
</dbReference>
<evidence type="ECO:0000256" key="6">
    <source>
        <dbReference type="ARBA" id="ARBA00022806"/>
    </source>
</evidence>
<dbReference type="PROSITE" id="PS51194">
    <property type="entry name" value="HELICASE_CTER"/>
    <property type="match status" value="1"/>
</dbReference>
<evidence type="ECO:0000259" key="15">
    <source>
        <dbReference type="PROSITE" id="PS51194"/>
    </source>
</evidence>
<dbReference type="SMART" id="SM00982">
    <property type="entry name" value="TRCF"/>
    <property type="match status" value="1"/>
</dbReference>
<dbReference type="AlphaFoldDB" id="A0A926DKT3"/>
<accession>A0A926DKT3</accession>
<keyword evidence="17" id="KW-1185">Reference proteome</keyword>
<dbReference type="InterPro" id="IPR041471">
    <property type="entry name" value="UvrB_inter"/>
</dbReference>
<dbReference type="Pfam" id="PF00270">
    <property type="entry name" value="DEAD"/>
    <property type="match status" value="1"/>
</dbReference>
<dbReference type="PANTHER" id="PTHR47964:SF1">
    <property type="entry name" value="ATP-DEPENDENT DNA HELICASE HOMOLOG RECG, CHLOROPLASTIC"/>
    <property type="match status" value="1"/>
</dbReference>
<dbReference type="Pfam" id="PF17757">
    <property type="entry name" value="UvrB_inter"/>
    <property type="match status" value="1"/>
</dbReference>
<keyword evidence="9 13" id="KW-0234">DNA repair</keyword>
<dbReference type="Gene3D" id="3.40.50.300">
    <property type="entry name" value="P-loop containing nucleotide triphosphate hydrolases"/>
    <property type="match status" value="2"/>
</dbReference>
<dbReference type="GO" id="GO:0000716">
    <property type="term" value="P:transcription-coupled nucleotide-excision repair, DNA damage recognition"/>
    <property type="evidence" value="ECO:0007669"/>
    <property type="project" value="UniProtKB-UniRule"/>
</dbReference>
<evidence type="ECO:0000256" key="1">
    <source>
        <dbReference type="ARBA" id="ARBA00004496"/>
    </source>
</evidence>
<evidence type="ECO:0000256" key="5">
    <source>
        <dbReference type="ARBA" id="ARBA00022801"/>
    </source>
</evidence>
<dbReference type="SMART" id="SM00490">
    <property type="entry name" value="HELICc"/>
    <property type="match status" value="1"/>
</dbReference>
<dbReference type="EMBL" id="JACRSU010000001">
    <property type="protein sequence ID" value="MBC8539878.1"/>
    <property type="molecule type" value="Genomic_DNA"/>
</dbReference>
<comment type="function">
    <text evidence="13">Couples transcription and DNA repair by recognizing RNA polymerase (RNAP) stalled at DNA lesions. Mediates ATP-dependent release of RNAP and its truncated transcript from the DNA, and recruitment of nucleotide excision repair machinery to the damaged site.</text>
</comment>
<evidence type="ECO:0000313" key="17">
    <source>
        <dbReference type="Proteomes" id="UP000611762"/>
    </source>
</evidence>
<dbReference type="InterPro" id="IPR011545">
    <property type="entry name" value="DEAD/DEAH_box_helicase_dom"/>
</dbReference>
<evidence type="ECO:0000256" key="13">
    <source>
        <dbReference type="HAMAP-Rule" id="MF_00969"/>
    </source>
</evidence>
<evidence type="ECO:0000256" key="8">
    <source>
        <dbReference type="ARBA" id="ARBA00023125"/>
    </source>
</evidence>
<dbReference type="Proteomes" id="UP000611762">
    <property type="component" value="Unassembled WGS sequence"/>
</dbReference>
<dbReference type="RefSeq" id="WP_249311067.1">
    <property type="nucleotide sequence ID" value="NZ_JACRSU010000001.1"/>
</dbReference>
<dbReference type="GO" id="GO:0003684">
    <property type="term" value="F:damaged DNA binding"/>
    <property type="evidence" value="ECO:0007669"/>
    <property type="project" value="InterPro"/>
</dbReference>